<dbReference type="AlphaFoldDB" id="A0AA41ZB50"/>
<keyword evidence="2" id="KW-1185">Reference proteome</keyword>
<name>A0AA41ZB50_9SPHN</name>
<dbReference type="Pfam" id="PF18982">
    <property type="entry name" value="JetA"/>
    <property type="match status" value="1"/>
</dbReference>
<proteinExistence type="predicted"/>
<reference evidence="1" key="1">
    <citation type="submission" date="2022-06" db="EMBL/GenBank/DDBJ databases">
        <title>Sphingomonas sp. nov. isolated from rhizosphere soil of tomato.</title>
        <authorList>
            <person name="Dong H."/>
            <person name="Gao R."/>
        </authorList>
    </citation>
    <scope>NUCLEOTIDE SEQUENCE</scope>
    <source>
        <strain evidence="1">MMSM24</strain>
    </source>
</reference>
<dbReference type="InterPro" id="IPR043773">
    <property type="entry name" value="JetA"/>
</dbReference>
<dbReference type="EMBL" id="JANFAV010000010">
    <property type="protein sequence ID" value="MCW6535936.1"/>
    <property type="molecule type" value="Genomic_DNA"/>
</dbReference>
<sequence length="505" mass="57472">MLFGQLNPDIFALFAGSNRFLYERILIGLYEGFFRSDLHFPSQSEVLHLVYRLLGDHAELWREDEAPVMLDQLTARRGKRVRRRNLETADPQATNEAMIRARHIYNRLIATGWIEESRYGLKVTVDMPAGAMRLAEFLCNLREGLSEQLGGLVIQVKNELEALQRNARENAPGLHKAARDAATFGRYLRSVLSALRDIDKQVLASDSVGRRLRHYFEDFVERVLLQDYAAISTTSHPYRFRHRIFTALDAIEDSIADVGAIAEAYCEARLASNPAAARDLVYDDLHKVRRVFDQIEEAFERIQQHRGRLETRLRNTVRYAGRRGGTFLQRSEPILLRLDKLLGSARADFDLSGLLEPRQPHWSPLLLARPRNYRAVVTGGILVLPPPDPLRELRKRLEREYLDRLAVTPEQVSRFLEKRVPPFGTGDASHFWIDTVDDFLAFETLRLSVLAADEDGHGNAVADYLASAFSFAPAVGMVDNAWLRCTGFTVTRRGDSVTLEVPHAR</sequence>
<accession>A0AA41ZB50</accession>
<evidence type="ECO:0000313" key="2">
    <source>
        <dbReference type="Proteomes" id="UP001165565"/>
    </source>
</evidence>
<comment type="caution">
    <text evidence="1">The sequence shown here is derived from an EMBL/GenBank/DDBJ whole genome shotgun (WGS) entry which is preliminary data.</text>
</comment>
<evidence type="ECO:0000313" key="1">
    <source>
        <dbReference type="EMBL" id="MCW6535936.1"/>
    </source>
</evidence>
<dbReference type="Proteomes" id="UP001165565">
    <property type="component" value="Unassembled WGS sequence"/>
</dbReference>
<dbReference type="RefSeq" id="WP_265269372.1">
    <property type="nucleotide sequence ID" value="NZ_JANFAV010000010.1"/>
</dbReference>
<protein>
    <submittedName>
        <fullName evidence="1">DUF5716 family protein</fullName>
    </submittedName>
</protein>
<organism evidence="1 2">
    <name type="scientific">Sphingomonas lycopersici</name>
    <dbReference type="NCBI Taxonomy" id="2951807"/>
    <lineage>
        <taxon>Bacteria</taxon>
        <taxon>Pseudomonadati</taxon>
        <taxon>Pseudomonadota</taxon>
        <taxon>Alphaproteobacteria</taxon>
        <taxon>Sphingomonadales</taxon>
        <taxon>Sphingomonadaceae</taxon>
        <taxon>Sphingomonas</taxon>
    </lineage>
</organism>
<gene>
    <name evidence="1" type="ORF">NEE01_14220</name>
</gene>